<dbReference type="Proteomes" id="UP001138661">
    <property type="component" value="Unassembled WGS sequence"/>
</dbReference>
<dbReference type="GO" id="GO:0016747">
    <property type="term" value="F:acyltransferase activity, transferring groups other than amino-acyl groups"/>
    <property type="evidence" value="ECO:0007669"/>
    <property type="project" value="InterPro"/>
</dbReference>
<reference evidence="2" key="1">
    <citation type="submission" date="2021-07" db="EMBL/GenBank/DDBJ databases">
        <title>Roseobacter insulae sp. nov., isolated from a tidal flat.</title>
        <authorList>
            <person name="Park S."/>
            <person name="Yoon J.-H."/>
        </authorList>
    </citation>
    <scope>NUCLEOTIDE SEQUENCE</scope>
    <source>
        <strain evidence="2">YSTF-M11</strain>
    </source>
</reference>
<dbReference type="RefSeq" id="WP_219499585.1">
    <property type="nucleotide sequence ID" value="NZ_JAHXDN010000001.1"/>
</dbReference>
<organism evidence="2 3">
    <name type="scientific">Roseobacter insulae</name>
    <dbReference type="NCBI Taxonomy" id="2859783"/>
    <lineage>
        <taxon>Bacteria</taxon>
        <taxon>Pseudomonadati</taxon>
        <taxon>Pseudomonadota</taxon>
        <taxon>Alphaproteobacteria</taxon>
        <taxon>Rhodobacterales</taxon>
        <taxon>Roseobacteraceae</taxon>
        <taxon>Roseobacter</taxon>
    </lineage>
</organism>
<name>A0A9X1JXE0_9RHOB</name>
<protein>
    <submittedName>
        <fullName evidence="2">GNAT family N-acetyltransferase</fullName>
    </submittedName>
</protein>
<accession>A0A9X1JXE0</accession>
<dbReference type="InterPro" id="IPR000182">
    <property type="entry name" value="GNAT_dom"/>
</dbReference>
<evidence type="ECO:0000313" key="3">
    <source>
        <dbReference type="Proteomes" id="UP001138661"/>
    </source>
</evidence>
<sequence>MAFDVARALVSDRAMLNALIDAARDMGVQRLFLETGSGPEHHAARKLYQSAGFTICAPFGDYTVDPLSVFMSRPV</sequence>
<dbReference type="PROSITE" id="PS51186">
    <property type="entry name" value="GNAT"/>
    <property type="match status" value="1"/>
</dbReference>
<comment type="caution">
    <text evidence="2">The sequence shown here is derived from an EMBL/GenBank/DDBJ whole genome shotgun (WGS) entry which is preliminary data.</text>
</comment>
<evidence type="ECO:0000259" key="1">
    <source>
        <dbReference type="PROSITE" id="PS51186"/>
    </source>
</evidence>
<gene>
    <name evidence="2" type="ORF">KX928_04875</name>
</gene>
<feature type="domain" description="N-acetyltransferase" evidence="1">
    <location>
        <begin position="13"/>
        <end position="75"/>
    </location>
</feature>
<keyword evidence="3" id="KW-1185">Reference proteome</keyword>
<proteinExistence type="predicted"/>
<dbReference type="AlphaFoldDB" id="A0A9X1JXE0"/>
<dbReference type="EMBL" id="JAHXDN010000001">
    <property type="protein sequence ID" value="MBW4707115.1"/>
    <property type="molecule type" value="Genomic_DNA"/>
</dbReference>
<dbReference type="Pfam" id="PF00583">
    <property type="entry name" value="Acetyltransf_1"/>
    <property type="match status" value="1"/>
</dbReference>
<evidence type="ECO:0000313" key="2">
    <source>
        <dbReference type="EMBL" id="MBW4707115.1"/>
    </source>
</evidence>